<keyword evidence="1" id="KW-0812">Transmembrane</keyword>
<accession>X0W5E6</accession>
<feature type="non-terminal residue" evidence="2">
    <location>
        <position position="89"/>
    </location>
</feature>
<feature type="transmembrane region" description="Helical" evidence="1">
    <location>
        <begin position="20"/>
        <end position="38"/>
    </location>
</feature>
<dbReference type="AlphaFoldDB" id="X0W5E6"/>
<keyword evidence="1" id="KW-0472">Membrane</keyword>
<dbReference type="EMBL" id="BARS01034223">
    <property type="protein sequence ID" value="GAG19838.1"/>
    <property type="molecule type" value="Genomic_DNA"/>
</dbReference>
<proteinExistence type="predicted"/>
<comment type="caution">
    <text evidence="2">The sequence shown here is derived from an EMBL/GenBank/DDBJ whole genome shotgun (WGS) entry which is preliminary data.</text>
</comment>
<gene>
    <name evidence="2" type="ORF">S01H1_52905</name>
</gene>
<feature type="transmembrane region" description="Helical" evidence="1">
    <location>
        <begin position="50"/>
        <end position="73"/>
    </location>
</feature>
<organism evidence="2">
    <name type="scientific">marine sediment metagenome</name>
    <dbReference type="NCBI Taxonomy" id="412755"/>
    <lineage>
        <taxon>unclassified sequences</taxon>
        <taxon>metagenomes</taxon>
        <taxon>ecological metagenomes</taxon>
    </lineage>
</organism>
<evidence type="ECO:0000256" key="1">
    <source>
        <dbReference type="SAM" id="Phobius"/>
    </source>
</evidence>
<name>X0W5E6_9ZZZZ</name>
<protein>
    <submittedName>
        <fullName evidence="2">Uncharacterized protein</fullName>
    </submittedName>
</protein>
<sequence length="89" mass="10019">MSKPASSLSTFLRELRRRKVFQVAVVYAIVGWLLIQVAETIFPRLHLPDWSVTLVIVLVFIGFPIALIVAWALELTPEGVKRTEDAEGE</sequence>
<evidence type="ECO:0000313" key="2">
    <source>
        <dbReference type="EMBL" id="GAG19838.1"/>
    </source>
</evidence>
<reference evidence="2" key="1">
    <citation type="journal article" date="2014" name="Front. Microbiol.">
        <title>High frequency of phylogenetically diverse reductive dehalogenase-homologous genes in deep subseafloor sedimentary metagenomes.</title>
        <authorList>
            <person name="Kawai M."/>
            <person name="Futagami T."/>
            <person name="Toyoda A."/>
            <person name="Takaki Y."/>
            <person name="Nishi S."/>
            <person name="Hori S."/>
            <person name="Arai W."/>
            <person name="Tsubouchi T."/>
            <person name="Morono Y."/>
            <person name="Uchiyama I."/>
            <person name="Ito T."/>
            <person name="Fujiyama A."/>
            <person name="Inagaki F."/>
            <person name="Takami H."/>
        </authorList>
    </citation>
    <scope>NUCLEOTIDE SEQUENCE</scope>
    <source>
        <strain evidence="2">Expedition CK06-06</strain>
    </source>
</reference>
<keyword evidence="1" id="KW-1133">Transmembrane helix</keyword>